<dbReference type="KEGG" id="psu:Psesu_1255"/>
<protein>
    <recommendedName>
        <fullName evidence="2">Poly(3-hydroxyalkanoate) polymerase subunit PhaE</fullName>
    </recommendedName>
</protein>
<accession>E6WSF4</accession>
<keyword evidence="6" id="KW-1185">Reference proteome</keyword>
<dbReference type="Pfam" id="PF09712">
    <property type="entry name" value="PHA_synth_III_E"/>
    <property type="match status" value="1"/>
</dbReference>
<dbReference type="RefSeq" id="WP_013534932.1">
    <property type="nucleotide sequence ID" value="NC_014924.1"/>
</dbReference>
<feature type="compositionally biased region" description="Low complexity" evidence="4">
    <location>
        <begin position="321"/>
        <end position="335"/>
    </location>
</feature>
<keyword evidence="3" id="KW-0583">PHB biosynthesis</keyword>
<feature type="region of interest" description="Disordered" evidence="4">
    <location>
        <begin position="277"/>
        <end position="494"/>
    </location>
</feature>
<name>E6WSF4_PSEUU</name>
<dbReference type="GO" id="GO:0042619">
    <property type="term" value="P:poly-hydroxybutyrate biosynthetic process"/>
    <property type="evidence" value="ECO:0007669"/>
    <property type="project" value="UniProtKB-KW"/>
</dbReference>
<dbReference type="HOGENOM" id="CLU_551927_0_0_6"/>
<evidence type="ECO:0000256" key="1">
    <source>
        <dbReference type="ARBA" id="ARBA00004683"/>
    </source>
</evidence>
<sequence>MANASSPGDLDSMARQYWDTWSGLMGMGPAGSGTWTGLGGMAPGQPAPAAFDWYARMQEVAAQFADGGGSAADIAGAWRQMLGGQDGNPFSSFFQGMPGAFGAATVGWPDQVRPFVDAILRPLRQQASGWFGQPGLGPAREHQQRLQALAAAWQEWEERNEEFNALLSRIGKDAFARFERLLGQQETPEQRLATARALFDLWIDAAEEAWSEAALSEEYQNHYAALTNALMRVRKGLQHEIERISELLGLPGRTEVDSVHRKVAELERTVRELRRAAGLKQGAARAVPATAPKRPRKARPAAATAPEPVPASQPEAKVESPKAAAARPAPATKAVKAAKAKTKQAAKPAPKKPGGKVSKQAAKKPAKPAATPRPRTAAARAAAPAARAEAKPAKASTPATSTAKREAPASAARKTRAAAAQPAAAAKKPARKAAAATTSRPAPAAKTAAAPTPRARKGQAAQPATGAQVVSIKDWVSRNLGEGKADGRRGGRGR</sequence>
<evidence type="ECO:0000313" key="5">
    <source>
        <dbReference type="EMBL" id="ADV27103.1"/>
    </source>
</evidence>
<feature type="compositionally biased region" description="Basic and acidic residues" evidence="4">
    <location>
        <begin position="481"/>
        <end position="494"/>
    </location>
</feature>
<dbReference type="Proteomes" id="UP000008632">
    <property type="component" value="Chromosome"/>
</dbReference>
<dbReference type="OrthoDB" id="6115526at2"/>
<proteinExistence type="predicted"/>
<evidence type="ECO:0000256" key="4">
    <source>
        <dbReference type="SAM" id="MobiDB-lite"/>
    </source>
</evidence>
<dbReference type="UniPathway" id="UPA00917"/>
<reference evidence="5 6" key="1">
    <citation type="submission" date="2011-01" db="EMBL/GenBank/DDBJ databases">
        <title>Complete sequence of Pseudoxanthomonas suwonensis 11-1.</title>
        <authorList>
            <consortium name="US DOE Joint Genome Institute"/>
            <person name="Lucas S."/>
            <person name="Copeland A."/>
            <person name="Lapidus A."/>
            <person name="Cheng J.-F."/>
            <person name="Goodwin L."/>
            <person name="Pitluck S."/>
            <person name="Teshima H."/>
            <person name="Detter J.C."/>
            <person name="Han C."/>
            <person name="Tapia R."/>
            <person name="Land M."/>
            <person name="Hauser L."/>
            <person name="Kyrpides N."/>
            <person name="Ivanova N."/>
            <person name="Ovchinnikova G."/>
            <person name="Siebers A.K."/>
            <person name="Allgaier M."/>
            <person name="Thelen M.P."/>
            <person name="Hugenholtz P."/>
            <person name="Gladden J."/>
            <person name="Woyke T."/>
        </authorList>
    </citation>
    <scope>NUCLEOTIDE SEQUENCE [LARGE SCALE GENOMIC DNA]</scope>
    <source>
        <strain evidence="6">11-1</strain>
    </source>
</reference>
<evidence type="ECO:0000256" key="3">
    <source>
        <dbReference type="ARBA" id="ARBA00022752"/>
    </source>
</evidence>
<feature type="compositionally biased region" description="Low complexity" evidence="4">
    <location>
        <begin position="283"/>
        <end position="292"/>
    </location>
</feature>
<gene>
    <name evidence="5" type="ordered locus">Psesu_1255</name>
</gene>
<feature type="compositionally biased region" description="Basic residues" evidence="4">
    <location>
        <begin position="336"/>
        <end position="354"/>
    </location>
</feature>
<evidence type="ECO:0000256" key="2">
    <source>
        <dbReference type="ARBA" id="ARBA00019066"/>
    </source>
</evidence>
<dbReference type="eggNOG" id="ENOG502Z9Y0">
    <property type="taxonomic scope" value="Bacteria"/>
</dbReference>
<dbReference type="EMBL" id="CP002446">
    <property type="protein sequence ID" value="ADV27103.1"/>
    <property type="molecule type" value="Genomic_DNA"/>
</dbReference>
<dbReference type="STRING" id="743721.Psesu_1255"/>
<dbReference type="AlphaFoldDB" id="E6WSF4"/>
<comment type="pathway">
    <text evidence="1">Biopolymer metabolism; poly-(R)-3-hydroxybutanoate biosynthesis.</text>
</comment>
<feature type="compositionally biased region" description="Low complexity" evidence="4">
    <location>
        <begin position="367"/>
        <end position="453"/>
    </location>
</feature>
<organism evidence="5 6">
    <name type="scientific">Pseudoxanthomonas suwonensis (strain 11-1)</name>
    <dbReference type="NCBI Taxonomy" id="743721"/>
    <lineage>
        <taxon>Bacteria</taxon>
        <taxon>Pseudomonadati</taxon>
        <taxon>Pseudomonadota</taxon>
        <taxon>Gammaproteobacteria</taxon>
        <taxon>Lysobacterales</taxon>
        <taxon>Lysobacteraceae</taxon>
        <taxon>Pseudoxanthomonas</taxon>
    </lineage>
</organism>
<evidence type="ECO:0000313" key="6">
    <source>
        <dbReference type="Proteomes" id="UP000008632"/>
    </source>
</evidence>
<dbReference type="InterPro" id="IPR010123">
    <property type="entry name" value="PHA_synth_III_E"/>
</dbReference>